<dbReference type="Proteomes" id="UP000823388">
    <property type="component" value="Chromosome 5N"/>
</dbReference>
<name>A0A8T0RWZ3_PANVG</name>
<evidence type="ECO:0000256" key="1">
    <source>
        <dbReference type="PROSITE-ProRule" id="PRU00042"/>
    </source>
</evidence>
<dbReference type="EMBL" id="CM029046">
    <property type="protein sequence ID" value="KAG2588899.1"/>
    <property type="molecule type" value="Genomic_DNA"/>
</dbReference>
<dbReference type="PROSITE" id="PS00028">
    <property type="entry name" value="ZINC_FINGER_C2H2_1"/>
    <property type="match status" value="1"/>
</dbReference>
<keyword evidence="1" id="KW-0862">Zinc</keyword>
<evidence type="ECO:0000313" key="4">
    <source>
        <dbReference type="Proteomes" id="UP000823388"/>
    </source>
</evidence>
<protein>
    <recommendedName>
        <fullName evidence="2">C2H2-type domain-containing protein</fullName>
    </recommendedName>
</protein>
<feature type="domain" description="C2H2-type" evidence="2">
    <location>
        <begin position="218"/>
        <end position="240"/>
    </location>
</feature>
<accession>A0A8T0RWZ3</accession>
<dbReference type="AlphaFoldDB" id="A0A8T0RWZ3"/>
<organism evidence="3 4">
    <name type="scientific">Panicum virgatum</name>
    <name type="common">Blackwell switchgrass</name>
    <dbReference type="NCBI Taxonomy" id="38727"/>
    <lineage>
        <taxon>Eukaryota</taxon>
        <taxon>Viridiplantae</taxon>
        <taxon>Streptophyta</taxon>
        <taxon>Embryophyta</taxon>
        <taxon>Tracheophyta</taxon>
        <taxon>Spermatophyta</taxon>
        <taxon>Magnoliopsida</taxon>
        <taxon>Liliopsida</taxon>
        <taxon>Poales</taxon>
        <taxon>Poaceae</taxon>
        <taxon>PACMAD clade</taxon>
        <taxon>Panicoideae</taxon>
        <taxon>Panicodae</taxon>
        <taxon>Paniceae</taxon>
        <taxon>Panicinae</taxon>
        <taxon>Panicum</taxon>
        <taxon>Panicum sect. Hiantes</taxon>
    </lineage>
</organism>
<proteinExistence type="predicted"/>
<dbReference type="PROSITE" id="PS50157">
    <property type="entry name" value="ZINC_FINGER_C2H2_2"/>
    <property type="match status" value="1"/>
</dbReference>
<keyword evidence="1" id="KW-0479">Metal-binding</keyword>
<keyword evidence="1" id="KW-0863">Zinc-finger</keyword>
<reference evidence="3" key="1">
    <citation type="submission" date="2020-05" db="EMBL/GenBank/DDBJ databases">
        <title>WGS assembly of Panicum virgatum.</title>
        <authorList>
            <person name="Lovell J.T."/>
            <person name="Jenkins J."/>
            <person name="Shu S."/>
            <person name="Juenger T.E."/>
            <person name="Schmutz J."/>
        </authorList>
    </citation>
    <scope>NUCLEOTIDE SEQUENCE</scope>
    <source>
        <strain evidence="3">AP13</strain>
    </source>
</reference>
<evidence type="ECO:0000259" key="2">
    <source>
        <dbReference type="PROSITE" id="PS50157"/>
    </source>
</evidence>
<comment type="caution">
    <text evidence="3">The sequence shown here is derived from an EMBL/GenBank/DDBJ whole genome shotgun (WGS) entry which is preliminary data.</text>
</comment>
<evidence type="ECO:0000313" key="3">
    <source>
        <dbReference type="EMBL" id="KAG2588899.1"/>
    </source>
</evidence>
<gene>
    <name evidence="3" type="ORF">PVAP13_5NG389900</name>
</gene>
<dbReference type="InterPro" id="IPR013087">
    <property type="entry name" value="Znf_C2H2_type"/>
</dbReference>
<keyword evidence="4" id="KW-1185">Reference proteome</keyword>
<dbReference type="GO" id="GO:0008270">
    <property type="term" value="F:zinc ion binding"/>
    <property type="evidence" value="ECO:0007669"/>
    <property type="project" value="UniProtKB-KW"/>
</dbReference>
<sequence>MDPSSYPRRDTSFIQSDDTFTPLHQDLWGQTTMPTLSSSVPNAHAPKEPNMLLNNDYSFQTYYSNIDAPPPQPHPVFTQPPPTSTITSARFQSPAENEQELMHTFLTIPVGKFLRDKTATLHAHLDIVGALDPGPIFQDPSSDILKEMRKPLASSSSHCDPYEKMSYVKPTYLGQSPMTYHVQREQQVLSTNIPSGNINYAIGATMNSAFEFSEVQHYTCKLCNATFTTPQTYHGHMSLHNKGLSSN</sequence>